<reference evidence="2" key="1">
    <citation type="submission" date="2021-02" db="EMBL/GenBank/DDBJ databases">
        <authorList>
            <person name="Steward A R."/>
        </authorList>
    </citation>
    <scope>NUCLEOTIDE SEQUENCE</scope>
</reference>
<organism evidence="2 3">
    <name type="scientific">Pieris macdunnoughi</name>
    <dbReference type="NCBI Taxonomy" id="345717"/>
    <lineage>
        <taxon>Eukaryota</taxon>
        <taxon>Metazoa</taxon>
        <taxon>Ecdysozoa</taxon>
        <taxon>Arthropoda</taxon>
        <taxon>Hexapoda</taxon>
        <taxon>Insecta</taxon>
        <taxon>Pterygota</taxon>
        <taxon>Neoptera</taxon>
        <taxon>Endopterygota</taxon>
        <taxon>Lepidoptera</taxon>
        <taxon>Glossata</taxon>
        <taxon>Ditrysia</taxon>
        <taxon>Papilionoidea</taxon>
        <taxon>Pieridae</taxon>
        <taxon>Pierinae</taxon>
        <taxon>Pieris</taxon>
    </lineage>
</organism>
<gene>
    <name evidence="2" type="ORF">PMACD_LOCUS7642</name>
</gene>
<evidence type="ECO:0000256" key="1">
    <source>
        <dbReference type="SAM" id="MobiDB-lite"/>
    </source>
</evidence>
<dbReference type="AlphaFoldDB" id="A0A821SD14"/>
<evidence type="ECO:0000313" key="3">
    <source>
        <dbReference type="Proteomes" id="UP000663880"/>
    </source>
</evidence>
<comment type="caution">
    <text evidence="2">The sequence shown here is derived from an EMBL/GenBank/DDBJ whole genome shotgun (WGS) entry which is preliminary data.</text>
</comment>
<dbReference type="Proteomes" id="UP000663880">
    <property type="component" value="Unassembled WGS sequence"/>
</dbReference>
<feature type="region of interest" description="Disordered" evidence="1">
    <location>
        <begin position="1"/>
        <end position="23"/>
    </location>
</feature>
<accession>A0A821SD14</accession>
<keyword evidence="3" id="KW-1185">Reference proteome</keyword>
<sequence>MQRDSPDDLHSPLRCGPSSHPPVQAWNGGLTKITLDSFVDRCQSMTEAFCASCRFRLMTPRHHLLELGLIRGRTVQRAPPGSHVTVE</sequence>
<feature type="compositionally biased region" description="Basic and acidic residues" evidence="1">
    <location>
        <begin position="1"/>
        <end position="11"/>
    </location>
</feature>
<dbReference type="EMBL" id="CAJOBZ010000018">
    <property type="protein sequence ID" value="CAF4857819.1"/>
    <property type="molecule type" value="Genomic_DNA"/>
</dbReference>
<proteinExistence type="predicted"/>
<protein>
    <submittedName>
        <fullName evidence="2">Uncharacterized protein</fullName>
    </submittedName>
</protein>
<name>A0A821SD14_9NEOP</name>
<evidence type="ECO:0000313" key="2">
    <source>
        <dbReference type="EMBL" id="CAF4857819.1"/>
    </source>
</evidence>